<dbReference type="AlphaFoldDB" id="A0A1G9ZB95"/>
<evidence type="ECO:0000313" key="2">
    <source>
        <dbReference type="EMBL" id="SDN17753.1"/>
    </source>
</evidence>
<sequence>MAPVLGDVAVVWQCAGACGALGLACIQVKSAQVCVAGHCRKLSSPRGLGAPKASLGPKATPTSPTTPQTKSGSSGLRVWWGLRAARLVPWSGVVVTQAWPVVLARCQWTGLRAGSACRTEPSTRGPLESGVYASGWSVQIRDKGRRRRRRQFGKPRDFNDLEVTCKCLKLVCPESGHFSGTCGSGKLRPQACPQNSRPALDPRAPDNTPSNRKNPKCPFPAYQVVRDAHRPTGSSDLPV</sequence>
<feature type="region of interest" description="Disordered" evidence="1">
    <location>
        <begin position="189"/>
        <end position="239"/>
    </location>
</feature>
<dbReference type="EMBL" id="FNHU01000016">
    <property type="protein sequence ID" value="SDN17753.1"/>
    <property type="molecule type" value="Genomic_DNA"/>
</dbReference>
<name>A0A1G9ZB95_9ACTO</name>
<evidence type="ECO:0000313" key="3">
    <source>
        <dbReference type="Proteomes" id="UP000199671"/>
    </source>
</evidence>
<feature type="compositionally biased region" description="Low complexity" evidence="1">
    <location>
        <begin position="56"/>
        <end position="74"/>
    </location>
</feature>
<dbReference type="Proteomes" id="UP000199671">
    <property type="component" value="Unassembled WGS sequence"/>
</dbReference>
<feature type="region of interest" description="Disordered" evidence="1">
    <location>
        <begin position="50"/>
        <end position="74"/>
    </location>
</feature>
<organism evidence="2 3">
    <name type="scientific">Actinomyces ruminicola</name>
    <dbReference type="NCBI Taxonomy" id="332524"/>
    <lineage>
        <taxon>Bacteria</taxon>
        <taxon>Bacillati</taxon>
        <taxon>Actinomycetota</taxon>
        <taxon>Actinomycetes</taxon>
        <taxon>Actinomycetales</taxon>
        <taxon>Actinomycetaceae</taxon>
        <taxon>Actinomyces</taxon>
    </lineage>
</organism>
<gene>
    <name evidence="2" type="ORF">SAMN04487766_11652</name>
</gene>
<accession>A0A1G9ZB95</accession>
<protein>
    <submittedName>
        <fullName evidence="2">Uncharacterized protein</fullName>
    </submittedName>
</protein>
<reference evidence="2 3" key="1">
    <citation type="submission" date="2016-10" db="EMBL/GenBank/DDBJ databases">
        <authorList>
            <person name="de Groot N.N."/>
        </authorList>
    </citation>
    <scope>NUCLEOTIDE SEQUENCE [LARGE SCALE GENOMIC DNA]</scope>
    <source>
        <strain evidence="2 3">KPR-7B</strain>
    </source>
</reference>
<proteinExistence type="predicted"/>
<evidence type="ECO:0000256" key="1">
    <source>
        <dbReference type="SAM" id="MobiDB-lite"/>
    </source>
</evidence>